<gene>
    <name evidence="1" type="ORF">Tci_016701</name>
</gene>
<evidence type="ECO:0000313" key="1">
    <source>
        <dbReference type="EMBL" id="GEU44723.1"/>
    </source>
</evidence>
<accession>A0A6L2K5S8</accession>
<comment type="caution">
    <text evidence="1">The sequence shown here is derived from an EMBL/GenBank/DDBJ whole genome shotgun (WGS) entry which is preliminary data.</text>
</comment>
<proteinExistence type="predicted"/>
<organism evidence="1">
    <name type="scientific">Tanacetum cinerariifolium</name>
    <name type="common">Dalmatian daisy</name>
    <name type="synonym">Chrysanthemum cinerariifolium</name>
    <dbReference type="NCBI Taxonomy" id="118510"/>
    <lineage>
        <taxon>Eukaryota</taxon>
        <taxon>Viridiplantae</taxon>
        <taxon>Streptophyta</taxon>
        <taxon>Embryophyta</taxon>
        <taxon>Tracheophyta</taxon>
        <taxon>Spermatophyta</taxon>
        <taxon>Magnoliopsida</taxon>
        <taxon>eudicotyledons</taxon>
        <taxon>Gunneridae</taxon>
        <taxon>Pentapetalae</taxon>
        <taxon>asterids</taxon>
        <taxon>campanulids</taxon>
        <taxon>Asterales</taxon>
        <taxon>Asteraceae</taxon>
        <taxon>Asteroideae</taxon>
        <taxon>Anthemideae</taxon>
        <taxon>Anthemidinae</taxon>
        <taxon>Tanacetum</taxon>
    </lineage>
</organism>
<dbReference type="AlphaFoldDB" id="A0A6L2K5S8"/>
<sequence length="236" mass="26433">MSVRHAWRKNLNHCNSFNEFDVNLPTPMPKLQSPINEPTTHSNHVSLQSHSLPLSDSCNTNIVQASIPPSINQSQTQTLFPHSLINPHVASVLHAQTLLSPQGNNHIQPPLPPSPRREMLMNDINQLQDLSNTLAMHLSQCNNSLSPYSPNLPHTINLDQVEQHVGYCPLTLEYVKLNQPQAAVEKLLSAYSRFSAPMRRPSDDGNHDVEKLLLPSRSTPHLIHDQTFSLNENAKN</sequence>
<protein>
    <submittedName>
        <fullName evidence="1">Uncharacterized protein</fullName>
    </submittedName>
</protein>
<name>A0A6L2K5S8_TANCI</name>
<dbReference type="EMBL" id="BKCJ010001884">
    <property type="protein sequence ID" value="GEU44723.1"/>
    <property type="molecule type" value="Genomic_DNA"/>
</dbReference>
<reference evidence="1" key="1">
    <citation type="journal article" date="2019" name="Sci. Rep.">
        <title>Draft genome of Tanacetum cinerariifolium, the natural source of mosquito coil.</title>
        <authorList>
            <person name="Yamashiro T."/>
            <person name="Shiraishi A."/>
            <person name="Satake H."/>
            <person name="Nakayama K."/>
        </authorList>
    </citation>
    <scope>NUCLEOTIDE SEQUENCE</scope>
</reference>